<evidence type="ECO:0000256" key="5">
    <source>
        <dbReference type="SAM" id="MobiDB-lite"/>
    </source>
</evidence>
<feature type="compositionally biased region" description="Acidic residues" evidence="5">
    <location>
        <begin position="32"/>
        <end position="44"/>
    </location>
</feature>
<dbReference type="Pfam" id="PF04539">
    <property type="entry name" value="Sigma70_r3"/>
    <property type="match status" value="1"/>
</dbReference>
<dbReference type="GO" id="GO:0006352">
    <property type="term" value="P:DNA-templated transcription initiation"/>
    <property type="evidence" value="ECO:0007669"/>
    <property type="project" value="InterPro"/>
</dbReference>
<dbReference type="InterPro" id="IPR036388">
    <property type="entry name" value="WH-like_DNA-bd_sf"/>
</dbReference>
<dbReference type="InterPro" id="IPR050239">
    <property type="entry name" value="Sigma-70_RNA_pol_init_factors"/>
</dbReference>
<sequence length="345" mass="39572">MASKTARSAGRVEVTSVALDQKRSKVKATEDTITDAEKEDFEPAYDEDFSVEEDHEEPPVLVDDAVKQYLKEIGHYPLLSSEQEIMLAERVGLGDAGARQQLIEANLRLVVSIAKRYVNQGLPLLDLIQEGNIGLMRATQKFDYQRGFRFSTYATWWIRQAISRAIAEHSRSIHIPVHVVELIYKIKRVARRMYQDEGIEPLPENSAEVGVPLERVVELLNIAEQPVSLDAPVADDEEYHLADTIEDPRPEGVVDPVAYQLLRDQVEQALAILNPRERMIIEMRYGLKDGHTFSLEEVSTVFHLTRERIRQIEVKALRKMRYPELFDGVRIPEYMERKEPYSFIG</sequence>
<accession>A0A5J4KG66</accession>
<dbReference type="Pfam" id="PF04542">
    <property type="entry name" value="Sigma70_r2"/>
    <property type="match status" value="1"/>
</dbReference>
<dbReference type="RefSeq" id="WP_151754559.1">
    <property type="nucleotide sequence ID" value="NZ_BKZW01000001.1"/>
</dbReference>
<protein>
    <submittedName>
        <fullName evidence="7">RNA polymerase sigma factor SigA</fullName>
    </submittedName>
</protein>
<gene>
    <name evidence="7" type="primary">sigA_2</name>
    <name evidence="7" type="ORF">KDW_05870</name>
</gene>
<evidence type="ECO:0000259" key="6">
    <source>
        <dbReference type="PROSITE" id="PS00716"/>
    </source>
</evidence>
<feature type="domain" description="RNA polymerase sigma-70" evidence="6">
    <location>
        <begin position="294"/>
        <end position="320"/>
    </location>
</feature>
<dbReference type="NCBIfam" id="TIGR02937">
    <property type="entry name" value="sigma70-ECF"/>
    <property type="match status" value="1"/>
</dbReference>
<feature type="region of interest" description="Disordered" evidence="5">
    <location>
        <begin position="1"/>
        <end position="44"/>
    </location>
</feature>
<name>A0A5J4KG66_9CHLR</name>
<dbReference type="PRINTS" id="PR00046">
    <property type="entry name" value="SIGMA70FCT"/>
</dbReference>
<evidence type="ECO:0000256" key="3">
    <source>
        <dbReference type="ARBA" id="ARBA00023125"/>
    </source>
</evidence>
<evidence type="ECO:0000313" key="8">
    <source>
        <dbReference type="Proteomes" id="UP000326912"/>
    </source>
</evidence>
<dbReference type="GO" id="GO:0016987">
    <property type="term" value="F:sigma factor activity"/>
    <property type="evidence" value="ECO:0007669"/>
    <property type="project" value="UniProtKB-KW"/>
</dbReference>
<dbReference type="InterPro" id="IPR007627">
    <property type="entry name" value="RNA_pol_sigma70_r2"/>
</dbReference>
<organism evidence="7 8">
    <name type="scientific">Dictyobacter vulcani</name>
    <dbReference type="NCBI Taxonomy" id="2607529"/>
    <lineage>
        <taxon>Bacteria</taxon>
        <taxon>Bacillati</taxon>
        <taxon>Chloroflexota</taxon>
        <taxon>Ktedonobacteria</taxon>
        <taxon>Ktedonobacterales</taxon>
        <taxon>Dictyobacteraceae</taxon>
        <taxon>Dictyobacter</taxon>
    </lineage>
</organism>
<dbReference type="InterPro" id="IPR007624">
    <property type="entry name" value="RNA_pol_sigma70_r3"/>
</dbReference>
<proteinExistence type="predicted"/>
<dbReference type="GO" id="GO:0003677">
    <property type="term" value="F:DNA binding"/>
    <property type="evidence" value="ECO:0007669"/>
    <property type="project" value="UniProtKB-KW"/>
</dbReference>
<dbReference type="FunFam" id="1.10.601.10:FF:000001">
    <property type="entry name" value="RNA polymerase sigma factor SigA"/>
    <property type="match status" value="1"/>
</dbReference>
<keyword evidence="4" id="KW-0804">Transcription</keyword>
<feature type="compositionally biased region" description="Basic and acidic residues" evidence="5">
    <location>
        <begin position="20"/>
        <end position="30"/>
    </location>
</feature>
<dbReference type="Pfam" id="PF04545">
    <property type="entry name" value="Sigma70_r4"/>
    <property type="match status" value="1"/>
</dbReference>
<dbReference type="InterPro" id="IPR014284">
    <property type="entry name" value="RNA_pol_sigma-70_dom"/>
</dbReference>
<keyword evidence="8" id="KW-1185">Reference proteome</keyword>
<keyword evidence="3" id="KW-0238">DNA-binding</keyword>
<dbReference type="PANTHER" id="PTHR30603:SF47">
    <property type="entry name" value="RNA POLYMERASE SIGMA FACTOR SIGD, CHLOROPLASTIC"/>
    <property type="match status" value="1"/>
</dbReference>
<dbReference type="PROSITE" id="PS00716">
    <property type="entry name" value="SIGMA70_2"/>
    <property type="match status" value="1"/>
</dbReference>
<keyword evidence="1" id="KW-0805">Transcription regulation</keyword>
<dbReference type="Pfam" id="PF00140">
    <property type="entry name" value="Sigma70_r1_2"/>
    <property type="match status" value="1"/>
</dbReference>
<evidence type="ECO:0000256" key="2">
    <source>
        <dbReference type="ARBA" id="ARBA00023082"/>
    </source>
</evidence>
<reference evidence="7 8" key="1">
    <citation type="submission" date="2019-10" db="EMBL/GenBank/DDBJ databases">
        <title>Dictyobacter vulcani sp. nov., within the class Ktedonobacteria, isolated from soil of volcanic Mt. Zao.</title>
        <authorList>
            <person name="Zheng Y."/>
            <person name="Wang C.M."/>
            <person name="Sakai Y."/>
            <person name="Abe K."/>
            <person name="Yokota A."/>
            <person name="Yabe S."/>
        </authorList>
    </citation>
    <scope>NUCLEOTIDE SEQUENCE [LARGE SCALE GENOMIC DNA]</scope>
    <source>
        <strain evidence="7 8">W12</strain>
    </source>
</reference>
<dbReference type="EMBL" id="BKZW01000001">
    <property type="protein sequence ID" value="GER86425.1"/>
    <property type="molecule type" value="Genomic_DNA"/>
</dbReference>
<dbReference type="SUPFAM" id="SSF88946">
    <property type="entry name" value="Sigma2 domain of RNA polymerase sigma factors"/>
    <property type="match status" value="1"/>
</dbReference>
<dbReference type="Gene3D" id="1.10.601.10">
    <property type="entry name" value="RNA Polymerase Primary Sigma Factor"/>
    <property type="match status" value="1"/>
</dbReference>
<dbReference type="SUPFAM" id="SSF88659">
    <property type="entry name" value="Sigma3 and sigma4 domains of RNA polymerase sigma factors"/>
    <property type="match status" value="2"/>
</dbReference>
<dbReference type="InterPro" id="IPR007630">
    <property type="entry name" value="RNA_pol_sigma70_r4"/>
</dbReference>
<evidence type="ECO:0000256" key="4">
    <source>
        <dbReference type="ARBA" id="ARBA00023163"/>
    </source>
</evidence>
<keyword evidence="2" id="KW-0731">Sigma factor</keyword>
<comment type="caution">
    <text evidence="7">The sequence shown here is derived from an EMBL/GenBank/DDBJ whole genome shotgun (WGS) entry which is preliminary data.</text>
</comment>
<dbReference type="Proteomes" id="UP000326912">
    <property type="component" value="Unassembled WGS sequence"/>
</dbReference>
<dbReference type="InterPro" id="IPR009042">
    <property type="entry name" value="RNA_pol_sigma70_r1_2"/>
</dbReference>
<dbReference type="Gene3D" id="1.10.10.10">
    <property type="entry name" value="Winged helix-like DNA-binding domain superfamily/Winged helix DNA-binding domain"/>
    <property type="match status" value="2"/>
</dbReference>
<dbReference type="PANTHER" id="PTHR30603">
    <property type="entry name" value="RNA POLYMERASE SIGMA FACTOR RPO"/>
    <property type="match status" value="1"/>
</dbReference>
<evidence type="ECO:0000256" key="1">
    <source>
        <dbReference type="ARBA" id="ARBA00023015"/>
    </source>
</evidence>
<dbReference type="InterPro" id="IPR000943">
    <property type="entry name" value="RNA_pol_sigma70"/>
</dbReference>
<dbReference type="AlphaFoldDB" id="A0A5J4KG66"/>
<dbReference type="InterPro" id="IPR013324">
    <property type="entry name" value="RNA_pol_sigma_r3/r4-like"/>
</dbReference>
<evidence type="ECO:0000313" key="7">
    <source>
        <dbReference type="EMBL" id="GER86425.1"/>
    </source>
</evidence>
<dbReference type="InterPro" id="IPR013325">
    <property type="entry name" value="RNA_pol_sigma_r2"/>
</dbReference>
<dbReference type="CDD" id="cd06171">
    <property type="entry name" value="Sigma70_r4"/>
    <property type="match status" value="1"/>
</dbReference>